<dbReference type="EMBL" id="CP015017">
    <property type="protein sequence ID" value="APC00763.1"/>
    <property type="molecule type" value="Genomic_DNA"/>
</dbReference>
<name>A0AAC9NHZ6_9BURK</name>
<dbReference type="Proteomes" id="UP000182060">
    <property type="component" value="Chromosome"/>
</dbReference>
<dbReference type="RefSeq" id="WP_071538932.1">
    <property type="nucleotide sequence ID" value="NZ_CP015016.1"/>
</dbReference>
<dbReference type="AlphaFoldDB" id="A0AAC9NHZ6"/>
<sequence length="146" mass="16091">MGHITETKLLLTAVFGALLLHGIVSHAEETYLQVNGASIHSKSGYNGFNPGLGIEREVSDNWNIAAGWYYNSDYRGSAYSYGRYSYYRQDGWDLGIAIGGATGYNKWAVMPIAFPEFCYEWLCAMALPQVESTGASIIAIHARIPL</sequence>
<proteinExistence type="predicted"/>
<evidence type="ECO:0000313" key="2">
    <source>
        <dbReference type="Proteomes" id="UP000182060"/>
    </source>
</evidence>
<evidence type="ECO:0000313" key="1">
    <source>
        <dbReference type="EMBL" id="APC00763.1"/>
    </source>
</evidence>
<organism evidence="1 2">
    <name type="scientific">Polynucleobacter asymbioticus</name>
    <dbReference type="NCBI Taxonomy" id="576611"/>
    <lineage>
        <taxon>Bacteria</taxon>
        <taxon>Pseudomonadati</taxon>
        <taxon>Pseudomonadota</taxon>
        <taxon>Betaproteobacteria</taxon>
        <taxon>Burkholderiales</taxon>
        <taxon>Burkholderiaceae</taxon>
        <taxon>Polynucleobacter</taxon>
    </lineage>
</organism>
<evidence type="ECO:0008006" key="3">
    <source>
        <dbReference type="Google" id="ProtNLM"/>
    </source>
</evidence>
<protein>
    <recommendedName>
        <fullName evidence="3">Outer membrane protein beta-barrel domain-containing protein</fullName>
    </recommendedName>
</protein>
<accession>A0AAC9NHZ6</accession>
<gene>
    <name evidence="1" type="ORF">AOC25_03530</name>
</gene>
<reference evidence="1" key="1">
    <citation type="journal article" date="2017" name="Appl. Environ. Microbiol.">
        <title>Microdiversification of a pelagic Polynucleobacter species is mainly driven by acquisition of genomic islands from a partially interspecific gene pool.</title>
        <authorList>
            <person name="Hoetzinger M."/>
            <person name="Hahn M.W."/>
            <person name="Jezberova J."/>
            <person name="Schmidt J."/>
            <person name="Koll U."/>
        </authorList>
    </citation>
    <scope>NUCLEOTIDE SEQUENCE</scope>
    <source>
        <strain evidence="1">MWH-RechtKol4</strain>
    </source>
</reference>